<protein>
    <submittedName>
        <fullName evidence="2">Uncharacterized protein</fullName>
    </submittedName>
</protein>
<name>A0A2Z7C2W9_9LAMI</name>
<evidence type="ECO:0000313" key="3">
    <source>
        <dbReference type="Proteomes" id="UP000250235"/>
    </source>
</evidence>
<dbReference type="EMBL" id="KV001733">
    <property type="protein sequence ID" value="KZV38780.1"/>
    <property type="molecule type" value="Genomic_DNA"/>
</dbReference>
<evidence type="ECO:0000313" key="2">
    <source>
        <dbReference type="EMBL" id="KZV38780.1"/>
    </source>
</evidence>
<sequence length="227" mass="25420">MAGDPPVGPPPGPANSIGTNHGPNRELQCTHEGREEGCPPTHDAVRVVDWAVKMRIRPPELETSICDVKASRLPPSPLLTAAAPLAPPPAVAHRRLSSSSDLFRPSRRGDSVREIFVAFSIADRRRNRDFSRGPDWENDDRLPLKCRFPREIGRSQEPRRQQGINLKHPMDVLLLYSLCIDRSRCKILKSSAAPRERDPDPPLRQQMHRAFSTSSHGFGRSIHPHII</sequence>
<organism evidence="2 3">
    <name type="scientific">Dorcoceras hygrometricum</name>
    <dbReference type="NCBI Taxonomy" id="472368"/>
    <lineage>
        <taxon>Eukaryota</taxon>
        <taxon>Viridiplantae</taxon>
        <taxon>Streptophyta</taxon>
        <taxon>Embryophyta</taxon>
        <taxon>Tracheophyta</taxon>
        <taxon>Spermatophyta</taxon>
        <taxon>Magnoliopsida</taxon>
        <taxon>eudicotyledons</taxon>
        <taxon>Gunneridae</taxon>
        <taxon>Pentapetalae</taxon>
        <taxon>asterids</taxon>
        <taxon>lamiids</taxon>
        <taxon>Lamiales</taxon>
        <taxon>Gesneriaceae</taxon>
        <taxon>Didymocarpoideae</taxon>
        <taxon>Trichosporeae</taxon>
        <taxon>Loxocarpinae</taxon>
        <taxon>Dorcoceras</taxon>
    </lineage>
</organism>
<gene>
    <name evidence="2" type="ORF">F511_27133</name>
</gene>
<feature type="compositionally biased region" description="Pro residues" evidence="1">
    <location>
        <begin position="1"/>
        <end position="13"/>
    </location>
</feature>
<proteinExistence type="predicted"/>
<feature type="compositionally biased region" description="Basic and acidic residues" evidence="1">
    <location>
        <begin position="28"/>
        <end position="37"/>
    </location>
</feature>
<dbReference type="Proteomes" id="UP000250235">
    <property type="component" value="Unassembled WGS sequence"/>
</dbReference>
<accession>A0A2Z7C2W9</accession>
<dbReference type="AlphaFoldDB" id="A0A2Z7C2W9"/>
<evidence type="ECO:0000256" key="1">
    <source>
        <dbReference type="SAM" id="MobiDB-lite"/>
    </source>
</evidence>
<keyword evidence="3" id="KW-1185">Reference proteome</keyword>
<feature type="region of interest" description="Disordered" evidence="1">
    <location>
        <begin position="1"/>
        <end position="40"/>
    </location>
</feature>
<reference evidence="2 3" key="1">
    <citation type="journal article" date="2015" name="Proc. Natl. Acad. Sci. U.S.A.">
        <title>The resurrection genome of Boea hygrometrica: A blueprint for survival of dehydration.</title>
        <authorList>
            <person name="Xiao L."/>
            <person name="Yang G."/>
            <person name="Zhang L."/>
            <person name="Yang X."/>
            <person name="Zhao S."/>
            <person name="Ji Z."/>
            <person name="Zhou Q."/>
            <person name="Hu M."/>
            <person name="Wang Y."/>
            <person name="Chen M."/>
            <person name="Xu Y."/>
            <person name="Jin H."/>
            <person name="Xiao X."/>
            <person name="Hu G."/>
            <person name="Bao F."/>
            <person name="Hu Y."/>
            <person name="Wan P."/>
            <person name="Li L."/>
            <person name="Deng X."/>
            <person name="Kuang T."/>
            <person name="Xiang C."/>
            <person name="Zhu J.K."/>
            <person name="Oliver M.J."/>
            <person name="He Y."/>
        </authorList>
    </citation>
    <scope>NUCLEOTIDE SEQUENCE [LARGE SCALE GENOMIC DNA]</scope>
    <source>
        <strain evidence="3">cv. XS01</strain>
    </source>
</reference>